<evidence type="ECO:0000256" key="2">
    <source>
        <dbReference type="ARBA" id="ARBA00010617"/>
    </source>
</evidence>
<accession>A0A6N7KHW9</accession>
<organism evidence="9 10">
    <name type="scientific">Streptomyces kaniharaensis</name>
    <dbReference type="NCBI Taxonomy" id="212423"/>
    <lineage>
        <taxon>Bacteria</taxon>
        <taxon>Bacillati</taxon>
        <taxon>Actinomycetota</taxon>
        <taxon>Actinomycetes</taxon>
        <taxon>Kitasatosporales</taxon>
        <taxon>Streptomycetaceae</taxon>
        <taxon>Streptomyces</taxon>
    </lineage>
</organism>
<dbReference type="PANTHER" id="PTHR46696">
    <property type="entry name" value="P450, PUTATIVE (EUROFUNG)-RELATED"/>
    <property type="match status" value="1"/>
</dbReference>
<keyword evidence="7 8" id="KW-0503">Monooxygenase</keyword>
<dbReference type="FunFam" id="1.10.630.10:FF:000018">
    <property type="entry name" value="Cytochrome P450 monooxygenase"/>
    <property type="match status" value="1"/>
</dbReference>
<dbReference type="InterPro" id="IPR001128">
    <property type="entry name" value="Cyt_P450"/>
</dbReference>
<protein>
    <submittedName>
        <fullName evidence="9">Cytochrome P450</fullName>
    </submittedName>
</protein>
<dbReference type="GO" id="GO:0004497">
    <property type="term" value="F:monooxygenase activity"/>
    <property type="evidence" value="ECO:0007669"/>
    <property type="project" value="UniProtKB-KW"/>
</dbReference>
<dbReference type="InterPro" id="IPR017972">
    <property type="entry name" value="Cyt_P450_CS"/>
</dbReference>
<evidence type="ECO:0000256" key="6">
    <source>
        <dbReference type="ARBA" id="ARBA00023004"/>
    </source>
</evidence>
<sequence length="392" mass="42784">MSVEERTLIPLHRLQPAEFGPPRLTALPNGTPAWLVTRYHDVRHVLTDPRFGRATLYAPDAPPLGASSNLEGDPGFITNIDGADHRQLRALMQQAFTRRAIAAWVPWLTSVVERLVGDVAEHGPPADLVASLTLPLPVEVISRLMGVEDVDRKRLRHWTDHLFADRNCPLDEVRAVLAEFATFAAELLDERRRRPGDDLVSRVVVAADRQGGISEERLIKLVCGLIAGGHETTVATLGNALVYLLGERPDAWSRLTSEDAAQAAADRLLHNIPLGEGQGALRRSVREAVVGGVAIPAGAVVIVDRTSAARDPEVFTTGLSDGLFEPLEATTLAFGAGPHYCLGAWLARIELRQALHRLATLLPGLRLAEPVDAIEWRCVSTTRSPRRLTVTW</sequence>
<gene>
    <name evidence="9" type="ORF">F7Q99_01965</name>
</gene>
<evidence type="ECO:0000256" key="3">
    <source>
        <dbReference type="ARBA" id="ARBA00022617"/>
    </source>
</evidence>
<keyword evidence="4 8" id="KW-0479">Metal-binding</keyword>
<dbReference type="RefSeq" id="WP_153459791.1">
    <property type="nucleotide sequence ID" value="NZ_WBOF01000001.1"/>
</dbReference>
<dbReference type="OrthoDB" id="3873887at2"/>
<dbReference type="GO" id="GO:0016705">
    <property type="term" value="F:oxidoreductase activity, acting on paired donors, with incorporation or reduction of molecular oxygen"/>
    <property type="evidence" value="ECO:0007669"/>
    <property type="project" value="InterPro"/>
</dbReference>
<dbReference type="SUPFAM" id="SSF48264">
    <property type="entry name" value="Cytochrome P450"/>
    <property type="match status" value="1"/>
</dbReference>
<dbReference type="PRINTS" id="PR00385">
    <property type="entry name" value="P450"/>
</dbReference>
<dbReference type="EMBL" id="WBOF01000001">
    <property type="protein sequence ID" value="MQS11080.1"/>
    <property type="molecule type" value="Genomic_DNA"/>
</dbReference>
<keyword evidence="6 8" id="KW-0408">Iron</keyword>
<evidence type="ECO:0000313" key="10">
    <source>
        <dbReference type="Proteomes" id="UP000450000"/>
    </source>
</evidence>
<reference evidence="9 10" key="1">
    <citation type="submission" date="2019-09" db="EMBL/GenBank/DDBJ databases">
        <title>Genome Sequences of Streptomyces kaniharaensis ATCC 21070.</title>
        <authorList>
            <person name="Zhu W."/>
            <person name="De Crecy-Lagard V."/>
            <person name="Richards N.G."/>
        </authorList>
    </citation>
    <scope>NUCLEOTIDE SEQUENCE [LARGE SCALE GENOMIC DNA]</scope>
    <source>
        <strain evidence="9 10">SF-557</strain>
    </source>
</reference>
<comment type="caution">
    <text evidence="9">The sequence shown here is derived from an EMBL/GenBank/DDBJ whole genome shotgun (WGS) entry which is preliminary data.</text>
</comment>
<evidence type="ECO:0000256" key="8">
    <source>
        <dbReference type="RuleBase" id="RU000461"/>
    </source>
</evidence>
<evidence type="ECO:0000256" key="4">
    <source>
        <dbReference type="ARBA" id="ARBA00022723"/>
    </source>
</evidence>
<evidence type="ECO:0000256" key="5">
    <source>
        <dbReference type="ARBA" id="ARBA00023002"/>
    </source>
</evidence>
<comment type="cofactor">
    <cofactor evidence="1">
        <name>heme</name>
        <dbReference type="ChEBI" id="CHEBI:30413"/>
    </cofactor>
</comment>
<evidence type="ECO:0000256" key="7">
    <source>
        <dbReference type="ARBA" id="ARBA00023033"/>
    </source>
</evidence>
<dbReference type="InterPro" id="IPR002397">
    <property type="entry name" value="Cyt_P450_B"/>
</dbReference>
<dbReference type="GO" id="GO:0005506">
    <property type="term" value="F:iron ion binding"/>
    <property type="evidence" value="ECO:0007669"/>
    <property type="project" value="InterPro"/>
</dbReference>
<dbReference type="AlphaFoldDB" id="A0A6N7KHW9"/>
<evidence type="ECO:0000256" key="1">
    <source>
        <dbReference type="ARBA" id="ARBA00001971"/>
    </source>
</evidence>
<dbReference type="PRINTS" id="PR00359">
    <property type="entry name" value="BP450"/>
</dbReference>
<keyword evidence="10" id="KW-1185">Reference proteome</keyword>
<comment type="similarity">
    <text evidence="2 8">Belongs to the cytochrome P450 family.</text>
</comment>
<dbReference type="InterPro" id="IPR036396">
    <property type="entry name" value="Cyt_P450_sf"/>
</dbReference>
<dbReference type="Pfam" id="PF00067">
    <property type="entry name" value="p450"/>
    <property type="match status" value="1"/>
</dbReference>
<name>A0A6N7KHW9_9ACTN</name>
<dbReference type="PANTHER" id="PTHR46696:SF5">
    <property type="entry name" value="CYTOCHROME P450 BJ-1"/>
    <property type="match status" value="1"/>
</dbReference>
<dbReference type="GO" id="GO:0020037">
    <property type="term" value="F:heme binding"/>
    <property type="evidence" value="ECO:0007669"/>
    <property type="project" value="InterPro"/>
</dbReference>
<keyword evidence="3 8" id="KW-0349">Heme</keyword>
<evidence type="ECO:0000313" key="9">
    <source>
        <dbReference type="EMBL" id="MQS11080.1"/>
    </source>
</evidence>
<dbReference type="Gene3D" id="1.10.630.10">
    <property type="entry name" value="Cytochrome P450"/>
    <property type="match status" value="1"/>
</dbReference>
<dbReference type="Proteomes" id="UP000450000">
    <property type="component" value="Unassembled WGS sequence"/>
</dbReference>
<proteinExistence type="inferred from homology"/>
<keyword evidence="5 8" id="KW-0560">Oxidoreductase</keyword>
<dbReference type="PROSITE" id="PS00086">
    <property type="entry name" value="CYTOCHROME_P450"/>
    <property type="match status" value="1"/>
</dbReference>